<evidence type="ECO:0000256" key="1">
    <source>
        <dbReference type="ARBA" id="ARBA00022722"/>
    </source>
</evidence>
<evidence type="ECO:0000256" key="4">
    <source>
        <dbReference type="ARBA" id="ARBA00022833"/>
    </source>
</evidence>
<evidence type="ECO:0000256" key="5">
    <source>
        <dbReference type="ARBA" id="ARBA00022839"/>
    </source>
</evidence>
<dbReference type="CDD" id="cd07714">
    <property type="entry name" value="RNaseJ_MBL-fold"/>
    <property type="match status" value="1"/>
</dbReference>
<dbReference type="Gene3D" id="3.40.50.10710">
    <property type="entry name" value="Metallo-hydrolase/oxidoreductase"/>
    <property type="match status" value="1"/>
</dbReference>
<dbReference type="InterPro" id="IPR001279">
    <property type="entry name" value="Metallo-B-lactamas"/>
</dbReference>
<dbReference type="Pfam" id="PF22505">
    <property type="entry name" value="RNase_J_b_CASP"/>
    <property type="match status" value="1"/>
</dbReference>
<name>A0A0E1X1L4_9HYPH</name>
<keyword evidence="5" id="KW-0269">Exonuclease</keyword>
<dbReference type="Gene3D" id="3.60.15.10">
    <property type="entry name" value="Ribonuclease Z/Hydroxyacylglutathione hydrolase-like"/>
    <property type="match status" value="1"/>
</dbReference>
<dbReference type="SUPFAM" id="SSF56281">
    <property type="entry name" value="Metallo-hydrolase/oxidoreductase"/>
    <property type="match status" value="1"/>
</dbReference>
<dbReference type="GO" id="GO:0003723">
    <property type="term" value="F:RNA binding"/>
    <property type="evidence" value="ECO:0007669"/>
    <property type="project" value="UniProtKB-KW"/>
</dbReference>
<dbReference type="EMBL" id="EQ999546">
    <property type="protein sequence ID" value="EEZ30965.1"/>
    <property type="molecule type" value="Genomic_DNA"/>
</dbReference>
<sequence length="558" mass="61202">MARSNTTEFVFLPLGGVGEIGMNLAMYGFGPADNREWLVVDMGVSFAGPEQPGADLILPDIRYLEAEKHNLRGIVITHAHEDHFGALLDLWPRLKVPVYATPFTAGLLEAKRQSEDSAPEIPITIYKAGETFEVGPFKIEAVAVTHSIPEPVSLAITTPLGTVVHTGDWKMDPEPSLGPVIDEARFRAIGEAGVLALICDSTNALREGESPSERQVGESLRELIQNARGRVAITTFSSNVGRIRSITEAARDAGRQVLVVGRSMKRAISVATELGYMEGLPEYLSEEDYGYIPRENVVMILTGSQGEPRAALAKLARDEMRSLALTAGDTVIYSSRAIPGNEKAILDIKNRLIDRGIKIIGDEDALVHVSGHPRRSELRRMYSWVRPQILVPVHGEAAHLVAQGSLGAMEGIEQIAQVRDGDMLRLAPGKAEIIDEAPVGRLYKDGKLIGDEEEIGMVERRKLAYVGHVAVSVLLDREHKMLDEPDLVAFGLPEEDRQGELMEDILLDAAIEAIDSIPRVRRKDIETVRESVRRAVRAAANEAWGKKPVVTVFVNRIR</sequence>
<keyword evidence="6" id="KW-0694">RNA-binding</keyword>
<dbReference type="Pfam" id="PF07521">
    <property type="entry name" value="RMMBL"/>
    <property type="match status" value="1"/>
</dbReference>
<dbReference type="InterPro" id="IPR036866">
    <property type="entry name" value="RibonucZ/Hydroxyglut_hydro"/>
</dbReference>
<dbReference type="GO" id="GO:0046872">
    <property type="term" value="F:metal ion binding"/>
    <property type="evidence" value="ECO:0007669"/>
    <property type="project" value="UniProtKB-KW"/>
</dbReference>
<dbReference type="InterPro" id="IPR011108">
    <property type="entry name" value="RMMBL"/>
</dbReference>
<keyword evidence="4" id="KW-0862">Zinc</keyword>
<dbReference type="PANTHER" id="PTHR43694">
    <property type="entry name" value="RIBONUCLEASE J"/>
    <property type="match status" value="1"/>
</dbReference>
<dbReference type="InterPro" id="IPR042173">
    <property type="entry name" value="RNase_J_2"/>
</dbReference>
<keyword evidence="2" id="KW-0479">Metal-binding</keyword>
<dbReference type="PANTHER" id="PTHR43694:SF1">
    <property type="entry name" value="RIBONUCLEASE J"/>
    <property type="match status" value="1"/>
</dbReference>
<dbReference type="GeneID" id="45124251"/>
<dbReference type="AlphaFoldDB" id="A0A0E1X1L4"/>
<dbReference type="RefSeq" id="WP_004689618.1">
    <property type="nucleotide sequence ID" value="NZ_EQ999546.1"/>
</dbReference>
<dbReference type="InterPro" id="IPR041636">
    <property type="entry name" value="RNase_J_C"/>
</dbReference>
<evidence type="ECO:0000256" key="6">
    <source>
        <dbReference type="ARBA" id="ARBA00022884"/>
    </source>
</evidence>
<evidence type="ECO:0000313" key="8">
    <source>
        <dbReference type="EMBL" id="EEZ30965.1"/>
    </source>
</evidence>
<dbReference type="Pfam" id="PF12706">
    <property type="entry name" value="Lactamase_B_2"/>
    <property type="match status" value="1"/>
</dbReference>
<dbReference type="HOGENOM" id="CLU_008727_3_3_5"/>
<gene>
    <name evidence="8" type="ORF">BALG_01085</name>
</gene>
<reference evidence="8" key="1">
    <citation type="submission" date="2009-01" db="EMBL/GenBank/DDBJ databases">
        <title>The Genome Sequence of Brucella pinnipedialis M292/94/1.</title>
        <authorList>
            <consortium name="The Broad Institute Genome Sequencing Platform"/>
            <person name="Ward D."/>
            <person name="Young S.K."/>
            <person name="Kodira C.D."/>
            <person name="Zeng Q."/>
            <person name="Koehrsen M."/>
            <person name="Alvarado L."/>
            <person name="Berlin A."/>
            <person name="Borenstein D."/>
            <person name="Chen Z."/>
            <person name="Engels R."/>
            <person name="Freedman E."/>
            <person name="Gellesch M."/>
            <person name="Goldberg J."/>
            <person name="Griggs A."/>
            <person name="Gujja S."/>
            <person name="Heiman D."/>
            <person name="Hepburn T."/>
            <person name="Howarth C."/>
            <person name="Jen D."/>
            <person name="Larson L."/>
            <person name="Lewis B."/>
            <person name="Mehta T."/>
            <person name="Park D."/>
            <person name="Pearson M."/>
            <person name="Roberts A."/>
            <person name="Saif S."/>
            <person name="Shea T."/>
            <person name="Shenoy N."/>
            <person name="Sisk P."/>
            <person name="Stolte C."/>
            <person name="Sykes S."/>
            <person name="Walk T."/>
            <person name="White J."/>
            <person name="Yandava C."/>
            <person name="Whatmore A.M."/>
            <person name="Perrett L.L."/>
            <person name="O'Callaghan D."/>
            <person name="Nusbaum C."/>
            <person name="Galagan J."/>
            <person name="Birren B."/>
        </authorList>
    </citation>
    <scope>NUCLEOTIDE SEQUENCE [LARGE SCALE GENOMIC DNA]</scope>
    <source>
        <strain evidence="8">M292/94/1</strain>
    </source>
</reference>
<organism evidence="8">
    <name type="scientific">Brucella pinnipedialis M292/94/1</name>
    <dbReference type="NCBI Taxonomy" id="520462"/>
    <lineage>
        <taxon>Bacteria</taxon>
        <taxon>Pseudomonadati</taxon>
        <taxon>Pseudomonadota</taxon>
        <taxon>Alphaproteobacteria</taxon>
        <taxon>Hyphomicrobiales</taxon>
        <taxon>Brucellaceae</taxon>
        <taxon>Brucella/Ochrobactrum group</taxon>
        <taxon>Brucella</taxon>
    </lineage>
</organism>
<keyword evidence="3" id="KW-0378">Hydrolase</keyword>
<feature type="domain" description="Metallo-beta-lactamase" evidence="7">
    <location>
        <begin position="23"/>
        <end position="220"/>
    </location>
</feature>
<dbReference type="SMART" id="SM00849">
    <property type="entry name" value="Lactamase_B"/>
    <property type="match status" value="1"/>
</dbReference>
<accession>A0A0E1X1L4</accession>
<dbReference type="GO" id="GO:0004527">
    <property type="term" value="F:exonuclease activity"/>
    <property type="evidence" value="ECO:0007669"/>
    <property type="project" value="UniProtKB-KW"/>
</dbReference>
<evidence type="ECO:0000259" key="7">
    <source>
        <dbReference type="SMART" id="SM00849"/>
    </source>
</evidence>
<evidence type="ECO:0000256" key="2">
    <source>
        <dbReference type="ARBA" id="ARBA00022723"/>
    </source>
</evidence>
<proteinExistence type="predicted"/>
<protein>
    <submittedName>
        <fullName evidence="8">Beta-lactamase domain-containing protein</fullName>
    </submittedName>
</protein>
<dbReference type="InterPro" id="IPR055132">
    <property type="entry name" value="RNase_J_b_CASP"/>
</dbReference>
<dbReference type="Proteomes" id="UP000004659">
    <property type="component" value="Unassembled WGS sequence"/>
</dbReference>
<dbReference type="Gene3D" id="3.10.20.580">
    <property type="match status" value="1"/>
</dbReference>
<dbReference type="Pfam" id="PF17770">
    <property type="entry name" value="RNase_J_C"/>
    <property type="match status" value="1"/>
</dbReference>
<evidence type="ECO:0000256" key="3">
    <source>
        <dbReference type="ARBA" id="ARBA00022801"/>
    </source>
</evidence>
<keyword evidence="1" id="KW-0540">Nuclease</keyword>